<dbReference type="EMBL" id="CP060394">
    <property type="protein sequence ID" value="QNI33333.1"/>
    <property type="molecule type" value="Genomic_DNA"/>
</dbReference>
<evidence type="ECO:0000256" key="1">
    <source>
        <dbReference type="SAM" id="Phobius"/>
    </source>
</evidence>
<dbReference type="RefSeq" id="WP_186744677.1">
    <property type="nucleotide sequence ID" value="NZ_CP060394.1"/>
</dbReference>
<dbReference type="Proteomes" id="UP000515312">
    <property type="component" value="Chromosome"/>
</dbReference>
<organism evidence="3 4">
    <name type="scientific">Alloacidobacterium dinghuense</name>
    <dbReference type="NCBI Taxonomy" id="2763107"/>
    <lineage>
        <taxon>Bacteria</taxon>
        <taxon>Pseudomonadati</taxon>
        <taxon>Acidobacteriota</taxon>
        <taxon>Terriglobia</taxon>
        <taxon>Terriglobales</taxon>
        <taxon>Acidobacteriaceae</taxon>
        <taxon>Alloacidobacterium</taxon>
    </lineage>
</organism>
<dbReference type="AlphaFoldDB" id="A0A7G8BLB3"/>
<feature type="transmembrane region" description="Helical" evidence="1">
    <location>
        <begin position="199"/>
        <end position="219"/>
    </location>
</feature>
<feature type="transmembrane region" description="Helical" evidence="1">
    <location>
        <begin position="134"/>
        <end position="152"/>
    </location>
</feature>
<accession>A0A7G8BLB3</accession>
<reference evidence="3 4" key="1">
    <citation type="submission" date="2020-08" db="EMBL/GenBank/DDBJ databases">
        <title>Edaphobacter telluris sp. nov. and Acidobacterium dinghuensis sp. nov., two acidobacteria isolated from forest soil.</title>
        <authorList>
            <person name="Fu J."/>
            <person name="Qiu L."/>
        </authorList>
    </citation>
    <scope>NUCLEOTIDE SEQUENCE [LARGE SCALE GENOMIC DNA]</scope>
    <source>
        <strain evidence="3">4Y35</strain>
    </source>
</reference>
<feature type="transmembrane region" description="Helical" evidence="1">
    <location>
        <begin position="158"/>
        <end position="187"/>
    </location>
</feature>
<keyword evidence="1" id="KW-1133">Transmembrane helix</keyword>
<feature type="transmembrane region" description="Helical" evidence="1">
    <location>
        <begin position="110"/>
        <end position="127"/>
    </location>
</feature>
<proteinExistence type="predicted"/>
<evidence type="ECO:0000313" key="4">
    <source>
        <dbReference type="Proteomes" id="UP000515312"/>
    </source>
</evidence>
<keyword evidence="1" id="KW-0472">Membrane</keyword>
<dbReference type="Pfam" id="PF10131">
    <property type="entry name" value="PTPS_related"/>
    <property type="match status" value="1"/>
</dbReference>
<feature type="transmembrane region" description="Helical" evidence="1">
    <location>
        <begin position="257"/>
        <end position="278"/>
    </location>
</feature>
<keyword evidence="4" id="KW-1185">Reference proteome</keyword>
<gene>
    <name evidence="3" type="ORF">H7849_05065</name>
</gene>
<feature type="transmembrane region" description="Helical" evidence="1">
    <location>
        <begin position="355"/>
        <end position="375"/>
    </location>
</feature>
<evidence type="ECO:0000259" key="2">
    <source>
        <dbReference type="Pfam" id="PF10131"/>
    </source>
</evidence>
<feature type="transmembrane region" description="Helical" evidence="1">
    <location>
        <begin position="290"/>
        <end position="311"/>
    </location>
</feature>
<dbReference type="KEGG" id="adin:H7849_05065"/>
<evidence type="ECO:0000313" key="3">
    <source>
        <dbReference type="EMBL" id="QNI33333.1"/>
    </source>
</evidence>
<keyword evidence="1" id="KW-0812">Transmembrane</keyword>
<dbReference type="InterPro" id="IPR018776">
    <property type="entry name" value="Membrane_prot_PTPS-rel_domain"/>
</dbReference>
<sequence length="558" mass="61321">MILACAAIAVLPLAWRGTSCGHDFDFHLQSWMEVVHHWSEGTLYPHWDASANYGAGEPRFVFYPPLSWLLGAVLGAVLPWTWTPVAFTLIAFIGCGLSFFTMAREWMAEDAAAVAACVYLLNPYLMFVAYERAAYGELLSAILLPLLMLYGLRQRASLIPLSLIIAALWLTNAPSAVMGCYLLALLVLVTSIRDRRYILIARAAGAAALGLGLASFYIVPAAYEQRWVEIARAIAPGMRVEDSFLFGHTGEAFHDQVLHTASLIAVAMLLAAGIAAMFSRRTSRPGLPRAPLIATLISICILLLPFSDILWRDTPELKFLQFPWRWLLVLGVVMATLIGLALRGSFLEASTRRHILIRAVSMLCVAVLMTLSAAFCFWQPCDDEDNVAAQRVTFGNEGFEGTDEYTAANADNGDIQQDLPLVRLLKTADSDEADSSIAENPEWKENAVDAVPAKLSIRRWKVENKEVAVHLQGPAYAVFKLMDYPAWQVDVNGKSISTRPHRDDGLLTIPLDAGDSVVTVRYAATRDVKVGRGLSLLALCIVIAVFTQTKRGQNLHLS</sequence>
<feature type="domain" description="Membrane protein 6-pyruvoyl-tetrahydropterin synthase-related" evidence="2">
    <location>
        <begin position="61"/>
        <end position="374"/>
    </location>
</feature>
<feature type="transmembrane region" description="Helical" evidence="1">
    <location>
        <begin position="323"/>
        <end position="343"/>
    </location>
</feature>
<protein>
    <recommendedName>
        <fullName evidence="2">Membrane protein 6-pyruvoyl-tetrahydropterin synthase-related domain-containing protein</fullName>
    </recommendedName>
</protein>
<name>A0A7G8BLB3_9BACT</name>